<proteinExistence type="predicted"/>
<keyword evidence="2" id="KW-1185">Reference proteome</keyword>
<sequence length="120" mass="13029">MRFGVVARGNPTTSTSATQGVALHLDADPGGRVRLTLCGQQIDVPFERLRQGALSGNLGPIDSPAWRLHRMPAVEELQWSGRVPLGPLTEGETLYLRLRQSCGQMAWTSPIFCRSDAAVT</sequence>
<evidence type="ECO:0000313" key="1">
    <source>
        <dbReference type="EMBL" id="KIQ68229.1"/>
    </source>
</evidence>
<protein>
    <submittedName>
        <fullName evidence="1">Uncharacterized protein</fullName>
    </submittedName>
</protein>
<reference evidence="1 2" key="1">
    <citation type="submission" date="2013-01" db="EMBL/GenBank/DDBJ databases">
        <authorList>
            <person name="Fiebig A."/>
            <person name="Goeker M."/>
            <person name="Klenk H.-P.P."/>
        </authorList>
    </citation>
    <scope>NUCLEOTIDE SEQUENCE [LARGE SCALE GENOMIC DNA]</scope>
    <source>
        <strain evidence="1 2">DSM 24838</strain>
    </source>
</reference>
<organism evidence="1 2">
    <name type="scientific">Wenxinia marina DSM 24838</name>
    <dbReference type="NCBI Taxonomy" id="1123501"/>
    <lineage>
        <taxon>Bacteria</taxon>
        <taxon>Pseudomonadati</taxon>
        <taxon>Pseudomonadota</taxon>
        <taxon>Alphaproteobacteria</taxon>
        <taxon>Rhodobacterales</taxon>
        <taxon>Roseobacteraceae</taxon>
        <taxon>Wenxinia</taxon>
    </lineage>
</organism>
<gene>
    <name evidence="1" type="ORF">Wenmar_03239</name>
</gene>
<dbReference type="Proteomes" id="UP000035100">
    <property type="component" value="Unassembled WGS sequence"/>
</dbReference>
<comment type="caution">
    <text evidence="1">The sequence shown here is derived from an EMBL/GenBank/DDBJ whole genome shotgun (WGS) entry which is preliminary data.</text>
</comment>
<accession>A0A0D0Q118</accession>
<evidence type="ECO:0000313" key="2">
    <source>
        <dbReference type="Proteomes" id="UP000035100"/>
    </source>
</evidence>
<dbReference type="AlphaFoldDB" id="A0A0D0Q118"/>
<dbReference type="EMBL" id="AONG01000016">
    <property type="protein sequence ID" value="KIQ68229.1"/>
    <property type="molecule type" value="Genomic_DNA"/>
</dbReference>
<name>A0A0D0Q118_9RHOB</name>